<keyword evidence="5" id="KW-0804">Transcription</keyword>
<dbReference type="InterPro" id="IPR015421">
    <property type="entry name" value="PyrdxlP-dep_Trfase_major"/>
</dbReference>
<evidence type="ECO:0000256" key="2">
    <source>
        <dbReference type="ARBA" id="ARBA00022898"/>
    </source>
</evidence>
<keyword evidence="7" id="KW-0032">Aminotransferase</keyword>
<keyword evidence="8" id="KW-1185">Reference proteome</keyword>
<dbReference type="CDD" id="cd07377">
    <property type="entry name" value="WHTH_GntR"/>
    <property type="match status" value="1"/>
</dbReference>
<evidence type="ECO:0000256" key="4">
    <source>
        <dbReference type="ARBA" id="ARBA00023125"/>
    </source>
</evidence>
<evidence type="ECO:0000256" key="1">
    <source>
        <dbReference type="ARBA" id="ARBA00005384"/>
    </source>
</evidence>
<name>A0ABW9JCJ7_9SPHI</name>
<dbReference type="SUPFAM" id="SSF53383">
    <property type="entry name" value="PLP-dependent transferases"/>
    <property type="match status" value="1"/>
</dbReference>
<dbReference type="InterPro" id="IPR004839">
    <property type="entry name" value="Aminotransferase_I/II_large"/>
</dbReference>
<evidence type="ECO:0000313" key="8">
    <source>
        <dbReference type="Proteomes" id="UP001517247"/>
    </source>
</evidence>
<comment type="similarity">
    <text evidence="1">In the C-terminal section; belongs to the class-I pyridoxal-phosphate-dependent aminotransferase family.</text>
</comment>
<dbReference type="PROSITE" id="PS50949">
    <property type="entry name" value="HTH_GNTR"/>
    <property type="match status" value="1"/>
</dbReference>
<dbReference type="InterPro" id="IPR015424">
    <property type="entry name" value="PyrdxlP-dep_Trfase"/>
</dbReference>
<dbReference type="CDD" id="cd00609">
    <property type="entry name" value="AAT_like"/>
    <property type="match status" value="1"/>
</dbReference>
<dbReference type="SMART" id="SM00345">
    <property type="entry name" value="HTH_GNTR"/>
    <property type="match status" value="1"/>
</dbReference>
<feature type="domain" description="HTH gntR-type" evidence="6">
    <location>
        <begin position="16"/>
        <end position="84"/>
    </location>
</feature>
<keyword evidence="3" id="KW-0805">Transcription regulation</keyword>
<keyword evidence="2" id="KW-0663">Pyridoxal phosphate</keyword>
<evidence type="ECO:0000256" key="3">
    <source>
        <dbReference type="ARBA" id="ARBA00023015"/>
    </source>
</evidence>
<evidence type="ECO:0000313" key="7">
    <source>
        <dbReference type="EMBL" id="MFN0257587.1"/>
    </source>
</evidence>
<dbReference type="RefSeq" id="WP_138724655.1">
    <property type="nucleotide sequence ID" value="NZ_SSHJ02000009.1"/>
</dbReference>
<protein>
    <submittedName>
        <fullName evidence="7">PLP-dependent aminotransferase family protein</fullName>
    </submittedName>
</protein>
<dbReference type="SUPFAM" id="SSF46785">
    <property type="entry name" value="Winged helix' DNA-binding domain"/>
    <property type="match status" value="1"/>
</dbReference>
<dbReference type="Pfam" id="PF00155">
    <property type="entry name" value="Aminotran_1_2"/>
    <property type="match status" value="1"/>
</dbReference>
<comment type="caution">
    <text evidence="7">The sequence shown here is derived from an EMBL/GenBank/DDBJ whole genome shotgun (WGS) entry which is preliminary data.</text>
</comment>
<dbReference type="PANTHER" id="PTHR46577:SF1">
    <property type="entry name" value="HTH-TYPE TRANSCRIPTIONAL REGULATORY PROTEIN GABR"/>
    <property type="match status" value="1"/>
</dbReference>
<reference evidence="7 8" key="1">
    <citation type="submission" date="2024-12" db="EMBL/GenBank/DDBJ databases">
        <authorList>
            <person name="Hu S."/>
        </authorList>
    </citation>
    <scope>NUCLEOTIDE SEQUENCE [LARGE SCALE GENOMIC DNA]</scope>
    <source>
        <strain evidence="7 8">THG-T11</strain>
    </source>
</reference>
<proteinExistence type="inferred from homology"/>
<dbReference type="Pfam" id="PF00392">
    <property type="entry name" value="GntR"/>
    <property type="match status" value="1"/>
</dbReference>
<organism evidence="7 8">
    <name type="scientific">Pedobacter ureilyticus</name>
    <dbReference type="NCBI Taxonomy" id="1393051"/>
    <lineage>
        <taxon>Bacteria</taxon>
        <taxon>Pseudomonadati</taxon>
        <taxon>Bacteroidota</taxon>
        <taxon>Sphingobacteriia</taxon>
        <taxon>Sphingobacteriales</taxon>
        <taxon>Sphingobacteriaceae</taxon>
        <taxon>Pedobacter</taxon>
    </lineage>
</organism>
<dbReference type="EMBL" id="SSHJ02000009">
    <property type="protein sequence ID" value="MFN0257587.1"/>
    <property type="molecule type" value="Genomic_DNA"/>
</dbReference>
<dbReference type="Gene3D" id="3.40.640.10">
    <property type="entry name" value="Type I PLP-dependent aspartate aminotransferase-like (Major domain)"/>
    <property type="match status" value="1"/>
</dbReference>
<gene>
    <name evidence="7" type="ORF">E6A44_018530</name>
</gene>
<sequence length="488" mass="54817">MHPITPLIVLNRDSKIAVYKQISFAIANAIRHGLLKAGDQIPGSRELAQSLMVHRKTVVAAYDELDAQGWIRVLPRKRIRVSEQIPTLEGKKWKFSEPENSYELTYNFSFNTSLSSEPVNERLTAPELVIDDGHPDIRLSPIDTLLKTYRSYTKRNYAIKNANLGNSQGTLALRSQLADYLGQTRGLTISAENLLITHGAQMCIYLAAQLLLNPTTTIVIGRPNYPAANQVFTETGSQIIEIPVDENGMQIDQLEAVCKAHNVTAVYIIPHHHYPTTATLSVHRRMELLSLSQIYSFVIIEDDYDFDYHYDSAPYLPLASAKHEGNVVYMGSFSKILGPSMRIGFMVATRNFIEQCMQLRKLIDIGNDIYMQNALASLITDGELSRHLKKARKIYKNRMLHLDGLLKTELKGLVSYTIPTGGMALWVKLLPSIPVRKIKSLPQLEIIRVDLNENAFRFGFASLSEEELSAAVQLLKGFCNAYLKQPSA</sequence>
<dbReference type="InterPro" id="IPR036388">
    <property type="entry name" value="WH-like_DNA-bd_sf"/>
</dbReference>
<dbReference type="InterPro" id="IPR036390">
    <property type="entry name" value="WH_DNA-bd_sf"/>
</dbReference>
<dbReference type="GO" id="GO:0008483">
    <property type="term" value="F:transaminase activity"/>
    <property type="evidence" value="ECO:0007669"/>
    <property type="project" value="UniProtKB-KW"/>
</dbReference>
<dbReference type="InterPro" id="IPR000524">
    <property type="entry name" value="Tscrpt_reg_HTH_GntR"/>
</dbReference>
<accession>A0ABW9JCJ7</accession>
<dbReference type="Proteomes" id="UP001517247">
    <property type="component" value="Unassembled WGS sequence"/>
</dbReference>
<keyword evidence="7" id="KW-0808">Transferase</keyword>
<dbReference type="InterPro" id="IPR051446">
    <property type="entry name" value="HTH_trans_reg/aminotransferase"/>
</dbReference>
<evidence type="ECO:0000259" key="6">
    <source>
        <dbReference type="PROSITE" id="PS50949"/>
    </source>
</evidence>
<keyword evidence="4" id="KW-0238">DNA-binding</keyword>
<evidence type="ECO:0000256" key="5">
    <source>
        <dbReference type="ARBA" id="ARBA00023163"/>
    </source>
</evidence>
<dbReference type="PANTHER" id="PTHR46577">
    <property type="entry name" value="HTH-TYPE TRANSCRIPTIONAL REGULATORY PROTEIN GABR"/>
    <property type="match status" value="1"/>
</dbReference>
<dbReference type="Gene3D" id="1.10.10.10">
    <property type="entry name" value="Winged helix-like DNA-binding domain superfamily/Winged helix DNA-binding domain"/>
    <property type="match status" value="1"/>
</dbReference>